<keyword evidence="4" id="KW-0808">Transferase</keyword>
<dbReference type="EMBL" id="JAAVMX010000003">
    <property type="protein sequence ID" value="KAF4510413.1"/>
    <property type="molecule type" value="Genomic_DNA"/>
</dbReference>
<feature type="region of interest" description="Disordered" evidence="14">
    <location>
        <begin position="443"/>
        <end position="490"/>
    </location>
</feature>
<dbReference type="GO" id="GO:0005737">
    <property type="term" value="C:cytoplasm"/>
    <property type="evidence" value="ECO:0007669"/>
    <property type="project" value="UniProtKB-SubCell"/>
</dbReference>
<accession>A0A8H4PTY4</accession>
<dbReference type="EC" id="2.4.1.186" evidence="10"/>
<dbReference type="GO" id="GO:0046872">
    <property type="term" value="F:metal ion binding"/>
    <property type="evidence" value="ECO:0007669"/>
    <property type="project" value="UniProtKB-KW"/>
</dbReference>
<comment type="catalytic activity">
    <reaction evidence="12">
        <text>L-tyrosyl-[glycogenin] + UDP-alpha-D-glucose = alpha-D-glucosyl-L-tyrosyl-[glycogenin] + UDP + H(+)</text>
        <dbReference type="Rhea" id="RHEA:23360"/>
        <dbReference type="Rhea" id="RHEA-COMP:14604"/>
        <dbReference type="Rhea" id="RHEA-COMP:14605"/>
        <dbReference type="ChEBI" id="CHEBI:15378"/>
        <dbReference type="ChEBI" id="CHEBI:46858"/>
        <dbReference type="ChEBI" id="CHEBI:58223"/>
        <dbReference type="ChEBI" id="CHEBI:58885"/>
        <dbReference type="ChEBI" id="CHEBI:140573"/>
        <dbReference type="EC" id="2.4.1.186"/>
    </reaction>
</comment>
<dbReference type="CDD" id="cd02537">
    <property type="entry name" value="GT8_Glycogenin"/>
    <property type="match status" value="1"/>
</dbReference>
<keyword evidence="8" id="KW-0464">Manganese</keyword>
<evidence type="ECO:0000256" key="9">
    <source>
        <dbReference type="ARBA" id="ARBA00038162"/>
    </source>
</evidence>
<feature type="compositionally biased region" description="Basic and acidic residues" evidence="14">
    <location>
        <begin position="462"/>
        <end position="472"/>
    </location>
</feature>
<feature type="region of interest" description="Disordered" evidence="14">
    <location>
        <begin position="257"/>
        <end position="403"/>
    </location>
</feature>
<feature type="compositionally biased region" description="Polar residues" evidence="14">
    <location>
        <begin position="473"/>
        <end position="488"/>
    </location>
</feature>
<dbReference type="GO" id="GO:0008466">
    <property type="term" value="F:glycogenin glucosyltransferase activity"/>
    <property type="evidence" value="ECO:0007669"/>
    <property type="project" value="UniProtKB-EC"/>
</dbReference>
<dbReference type="OrthoDB" id="2014201at2759"/>
<gene>
    <name evidence="15" type="ORF">G6O67_002301</name>
</gene>
<evidence type="ECO:0000256" key="10">
    <source>
        <dbReference type="ARBA" id="ARBA00038934"/>
    </source>
</evidence>
<dbReference type="PANTHER" id="PTHR11183">
    <property type="entry name" value="GLYCOGENIN SUBFAMILY MEMBER"/>
    <property type="match status" value="1"/>
</dbReference>
<evidence type="ECO:0000313" key="15">
    <source>
        <dbReference type="EMBL" id="KAF4510413.1"/>
    </source>
</evidence>
<feature type="region of interest" description="Disordered" evidence="14">
    <location>
        <begin position="514"/>
        <end position="644"/>
    </location>
</feature>
<comment type="cofactor">
    <cofactor evidence="1">
        <name>Mn(2+)</name>
        <dbReference type="ChEBI" id="CHEBI:29035"/>
    </cofactor>
</comment>
<keyword evidence="5" id="KW-0479">Metal-binding</keyword>
<evidence type="ECO:0000256" key="13">
    <source>
        <dbReference type="ARBA" id="ARBA00057883"/>
    </source>
</evidence>
<feature type="compositionally biased region" description="Low complexity" evidence="14">
    <location>
        <begin position="328"/>
        <end position="349"/>
    </location>
</feature>
<organism evidence="15 16">
    <name type="scientific">Ophiocordyceps sinensis</name>
    <dbReference type="NCBI Taxonomy" id="72228"/>
    <lineage>
        <taxon>Eukaryota</taxon>
        <taxon>Fungi</taxon>
        <taxon>Dikarya</taxon>
        <taxon>Ascomycota</taxon>
        <taxon>Pezizomycotina</taxon>
        <taxon>Sordariomycetes</taxon>
        <taxon>Hypocreomycetidae</taxon>
        <taxon>Hypocreales</taxon>
        <taxon>Ophiocordycipitaceae</taxon>
        <taxon>Ophiocordyceps</taxon>
    </lineage>
</organism>
<evidence type="ECO:0000313" key="16">
    <source>
        <dbReference type="Proteomes" id="UP000557566"/>
    </source>
</evidence>
<comment type="subcellular location">
    <subcellularLocation>
        <location evidence="2">Cytoplasm</location>
    </subcellularLocation>
</comment>
<evidence type="ECO:0000256" key="6">
    <source>
        <dbReference type="ARBA" id="ARBA00023056"/>
    </source>
</evidence>
<keyword evidence="3" id="KW-0963">Cytoplasm</keyword>
<comment type="caution">
    <text evidence="15">The sequence shown here is derived from an EMBL/GenBank/DDBJ whole genome shotgun (WGS) entry which is preliminary data.</text>
</comment>
<keyword evidence="16" id="KW-1185">Reference proteome</keyword>
<dbReference type="Pfam" id="PF01501">
    <property type="entry name" value="Glyco_transf_8"/>
    <property type="match status" value="1"/>
</dbReference>
<dbReference type="Gene3D" id="3.90.550.10">
    <property type="entry name" value="Spore Coat Polysaccharide Biosynthesis Protein SpsA, Chain A"/>
    <property type="match status" value="1"/>
</dbReference>
<evidence type="ECO:0000256" key="8">
    <source>
        <dbReference type="ARBA" id="ARBA00023211"/>
    </source>
</evidence>
<comment type="catalytic activity">
    <reaction evidence="11">
        <text>[1,4-alpha-D-glucosyl](n)-L-tyrosyl-[glycogenin] + UDP-alpha-D-glucose = [1,4-alpha-D-glucosyl](n+1)-L-tyrosyl-[glycogenin] + UDP + H(+)</text>
        <dbReference type="Rhea" id="RHEA:56560"/>
        <dbReference type="Rhea" id="RHEA-COMP:14606"/>
        <dbReference type="Rhea" id="RHEA-COMP:14607"/>
        <dbReference type="ChEBI" id="CHEBI:15378"/>
        <dbReference type="ChEBI" id="CHEBI:58223"/>
        <dbReference type="ChEBI" id="CHEBI:58885"/>
        <dbReference type="ChEBI" id="CHEBI:140574"/>
        <dbReference type="EC" id="2.4.1.186"/>
    </reaction>
</comment>
<proteinExistence type="inferred from homology"/>
<evidence type="ECO:0000256" key="14">
    <source>
        <dbReference type="SAM" id="MobiDB-lite"/>
    </source>
</evidence>
<evidence type="ECO:0000256" key="4">
    <source>
        <dbReference type="ARBA" id="ARBA00022679"/>
    </source>
</evidence>
<sequence length="698" mass="76317">MAREQIYATLLLSDSYLPGALVLARSLRDAGATRKLAVLVTLDSISADAMTQLQIVYDYVLPVPRIRNDQPANLYLMNRPDLHSAFTKINIWKQTQFSKIVYVDADVVAYRAPDELFNLPHAFAAAPDTGWPDVFNSGVMVLTPNMGDFCAMLAMAERGISMDGADQGLLNMHFGPSFHRLSFTYNVTPSAHYQYVPAFRHFQSSINMVHFIGADKPWLAGRGAHHGSSPYDEMVGRWWAVHDRHYRAQELSSELAQFAPSQPAQSLGEEESQTQPDLAHATSRESSRGQDVQASPASSEAHRPWTAPRALPRPSTPRASARLASQGSRPASASSRPVSWTQPEQQHQQAPPPQGRTEPPQSSMATWDAPRQPPPLDSKPEAINFPSNHYEMSRDTKPFVPPVRYPSPPKNMWYKVPGVPPAPPADRPPPIFPWEKKQHEAPRVLTHGESEVPPVGQASRDMPPESAREGSKSEPQTPIIKSNPSNPWMSFPRLNAWDHVPEIGRYVEGLQKHRRAKSQGAAFGSPDPGFAVGNDAKPRVMMRLTDFPSEAERPSLPVTPAPVRRSSYFGEEASDSGQAGSGNQPLPAAEGVPAQTEWDPAEQLQKLAKQQSEALLRKLGGEAQGPPGTASREIPSRPLPFGSDKVKPAAFVAHSLPPSVLSPQPVKREVSAAGMETMAAVDAPGGRGETMERLVGRG</sequence>
<keyword evidence="6" id="KW-0320">Glycogen biosynthesis</keyword>
<protein>
    <recommendedName>
        <fullName evidence="10">glycogenin glucosyltransferase</fullName>
        <ecNumber evidence="10">2.4.1.186</ecNumber>
    </recommendedName>
</protein>
<dbReference type="GO" id="GO:0005978">
    <property type="term" value="P:glycogen biosynthetic process"/>
    <property type="evidence" value="ECO:0007669"/>
    <property type="project" value="UniProtKB-KW"/>
</dbReference>
<dbReference type="FunFam" id="3.90.550.10:FF:000092">
    <property type="entry name" value="Glycogenin 2"/>
    <property type="match status" value="1"/>
</dbReference>
<feature type="compositionally biased region" description="Polar residues" evidence="14">
    <location>
        <begin position="289"/>
        <end position="298"/>
    </location>
</feature>
<keyword evidence="7" id="KW-0325">Glycoprotein</keyword>
<evidence type="ECO:0000256" key="7">
    <source>
        <dbReference type="ARBA" id="ARBA00023180"/>
    </source>
</evidence>
<reference evidence="15 16" key="1">
    <citation type="journal article" date="2020" name="Genome Biol. Evol.">
        <title>A new high-quality draft genome assembly of the Chinese cordyceps Ophiocordyceps sinensis.</title>
        <authorList>
            <person name="Shu R."/>
            <person name="Zhang J."/>
            <person name="Meng Q."/>
            <person name="Zhang H."/>
            <person name="Zhou G."/>
            <person name="Li M."/>
            <person name="Wu P."/>
            <person name="Zhao Y."/>
            <person name="Chen C."/>
            <person name="Qin Q."/>
        </authorList>
    </citation>
    <scope>NUCLEOTIDE SEQUENCE [LARGE SCALE GENOMIC DNA]</scope>
    <source>
        <strain evidence="15 16">IOZ07</strain>
    </source>
</reference>
<feature type="compositionally biased region" description="Polar residues" evidence="14">
    <location>
        <begin position="575"/>
        <end position="584"/>
    </location>
</feature>
<evidence type="ECO:0000256" key="12">
    <source>
        <dbReference type="ARBA" id="ARBA00052293"/>
    </source>
</evidence>
<dbReference type="InterPro" id="IPR029044">
    <property type="entry name" value="Nucleotide-diphossugar_trans"/>
</dbReference>
<evidence type="ECO:0000256" key="3">
    <source>
        <dbReference type="ARBA" id="ARBA00022490"/>
    </source>
</evidence>
<dbReference type="Proteomes" id="UP000557566">
    <property type="component" value="Unassembled WGS sequence"/>
</dbReference>
<comment type="similarity">
    <text evidence="9">Belongs to the glycosyltransferase 8 family. Glycogenin subfamily.</text>
</comment>
<evidence type="ECO:0000256" key="2">
    <source>
        <dbReference type="ARBA" id="ARBA00004496"/>
    </source>
</evidence>
<name>A0A8H4PTY4_9HYPO</name>
<comment type="function">
    <text evidence="13">Self-glucosylating initiator of glycogen synthesis. It catalyzes the formation of a short alpha (1,4)-glucosyl chain covalently attached via a glucose 1-O-tyrosyl linkage to internal tyrosine residues and these chains act as primers for the elongation reaction catalyzed by glycogen synthase.</text>
</comment>
<evidence type="ECO:0000256" key="5">
    <source>
        <dbReference type="ARBA" id="ARBA00022723"/>
    </source>
</evidence>
<dbReference type="SUPFAM" id="SSF53448">
    <property type="entry name" value="Nucleotide-diphospho-sugar transferases"/>
    <property type="match status" value="1"/>
</dbReference>
<dbReference type="InterPro" id="IPR002495">
    <property type="entry name" value="Glyco_trans_8"/>
</dbReference>
<dbReference type="AlphaFoldDB" id="A0A8H4PTY4"/>
<evidence type="ECO:0000256" key="11">
    <source>
        <dbReference type="ARBA" id="ARBA00050886"/>
    </source>
</evidence>
<evidence type="ECO:0000256" key="1">
    <source>
        <dbReference type="ARBA" id="ARBA00001936"/>
    </source>
</evidence>
<dbReference type="InterPro" id="IPR050587">
    <property type="entry name" value="GNT1/Glycosyltrans_8"/>
</dbReference>